<evidence type="ECO:0000256" key="7">
    <source>
        <dbReference type="ARBA" id="ARBA00023098"/>
    </source>
</evidence>
<evidence type="ECO:0000256" key="2">
    <source>
        <dbReference type="ARBA" id="ARBA00004613"/>
    </source>
</evidence>
<dbReference type="InterPro" id="IPR001736">
    <property type="entry name" value="PLipase_D/transphosphatidylase"/>
</dbReference>
<dbReference type="CDD" id="cd09140">
    <property type="entry name" value="PLDc_vPLD1_2_like_bac_1"/>
    <property type="match status" value="1"/>
</dbReference>
<dbReference type="RefSeq" id="WP_248684127.1">
    <property type="nucleotide sequence ID" value="NZ_JALPRY010000018.1"/>
</dbReference>
<dbReference type="CDD" id="cd09143">
    <property type="entry name" value="PLDc_vPLD1_2_like_bac_2"/>
    <property type="match status" value="1"/>
</dbReference>
<keyword evidence="6" id="KW-0378">Hydrolase</keyword>
<dbReference type="InterPro" id="IPR025202">
    <property type="entry name" value="PLD-like_dom"/>
</dbReference>
<evidence type="ECO:0000256" key="8">
    <source>
        <dbReference type="ARBA" id="ARBA00029594"/>
    </source>
</evidence>
<evidence type="ECO:0000259" key="10">
    <source>
        <dbReference type="PROSITE" id="PS50035"/>
    </source>
</evidence>
<keyword evidence="7" id="KW-0443">Lipid metabolism</keyword>
<dbReference type="Pfam" id="PF13091">
    <property type="entry name" value="PLDc_2"/>
    <property type="match status" value="1"/>
</dbReference>
<evidence type="ECO:0000313" key="12">
    <source>
        <dbReference type="Proteomes" id="UP001202827"/>
    </source>
</evidence>
<dbReference type="PANTHER" id="PTHR18896">
    <property type="entry name" value="PHOSPHOLIPASE D"/>
    <property type="match status" value="1"/>
</dbReference>
<comment type="caution">
    <text evidence="11">The sequence shown here is derived from an EMBL/GenBank/DDBJ whole genome shotgun (WGS) entry which is preliminary data.</text>
</comment>
<dbReference type="SUPFAM" id="SSF56024">
    <property type="entry name" value="Phospholipase D/nuclease"/>
    <property type="match status" value="2"/>
</dbReference>
<keyword evidence="4" id="KW-0964">Secreted</keyword>
<feature type="domain" description="PLD phosphodiesterase" evidence="10">
    <location>
        <begin position="127"/>
        <end position="154"/>
    </location>
</feature>
<evidence type="ECO:0000256" key="9">
    <source>
        <dbReference type="SAM" id="MobiDB-lite"/>
    </source>
</evidence>
<gene>
    <name evidence="11" type="ORF">M0654_17105</name>
</gene>
<feature type="domain" description="PLD phosphodiesterase" evidence="10">
    <location>
        <begin position="341"/>
        <end position="368"/>
    </location>
</feature>
<proteinExistence type="predicted"/>
<accession>A0ABT0IV12</accession>
<dbReference type="Gene3D" id="3.30.870.10">
    <property type="entry name" value="Endonuclease Chain A"/>
    <property type="match status" value="2"/>
</dbReference>
<sequence length="481" mass="54930">MTTVLVEGETCWRVRQADRASVIIDAADFFRYARDAMMRAQKSIFMIGWDFDTRIDLVPGEDEDEAPEKLGKFLNWLADQRSELDIRILKWDIGLINSITRGETPFYILSWMFSKQVRLKLDGAHPPMSAHHMKLLVIDDRVAFCGGIDMTIGRWDTRDHLAHDKRRRSPMGFAQGPWHDATTCVSGPAAAMLGELARVRWEHATHEKLEPVEAASDPWPRELEVEFRDIEIGIARTLPEYEDQRQVCEIEAMKLAMIRNAKKWLYIESQYFASRTIAEAIAERLREPDGPEVVIINPEGADGWLEAKAMDTARIRLMKLAREADVHDRFRLLYPVNDARKPIYVHAKIMIMDDRVLKLGSANLNNRSMGYDTECDIIIEAKPDDDATAAQIMAERNDLLAEHLGCKPADIAAEMEKHGSLIRAIDSLNRQDRRGLVAVPIRELTADEELLAESDLADPERPSGVRNRMTGYMRGKRYRHA</sequence>
<evidence type="ECO:0000313" key="11">
    <source>
        <dbReference type="EMBL" id="MCK8781702.1"/>
    </source>
</evidence>
<dbReference type="PANTHER" id="PTHR18896:SF60">
    <property type="entry name" value="PHOSPHOLIPASE D"/>
    <property type="match status" value="1"/>
</dbReference>
<organism evidence="11 12">
    <name type="scientific">Neorhizobium turbinariae</name>
    <dbReference type="NCBI Taxonomy" id="2937795"/>
    <lineage>
        <taxon>Bacteria</taxon>
        <taxon>Pseudomonadati</taxon>
        <taxon>Pseudomonadota</taxon>
        <taxon>Alphaproteobacteria</taxon>
        <taxon>Hyphomicrobiales</taxon>
        <taxon>Rhizobiaceae</taxon>
        <taxon>Rhizobium/Agrobacterium group</taxon>
        <taxon>Neorhizobium</taxon>
    </lineage>
</organism>
<dbReference type="PROSITE" id="PS50035">
    <property type="entry name" value="PLD"/>
    <property type="match status" value="2"/>
</dbReference>
<feature type="region of interest" description="Disordered" evidence="9">
    <location>
        <begin position="454"/>
        <end position="481"/>
    </location>
</feature>
<keyword evidence="12" id="KW-1185">Reference proteome</keyword>
<name>A0ABT0IV12_9HYPH</name>
<dbReference type="InterPro" id="IPR015679">
    <property type="entry name" value="PLipase_D_fam"/>
</dbReference>
<comment type="function">
    <text evidence="1">Could be a virulence factor.</text>
</comment>
<reference evidence="11 12" key="1">
    <citation type="submission" date="2022-04" db="EMBL/GenBank/DDBJ databases">
        <title>Rhizobium coralii sp. nov., isolated from coral Turbinaria peltata.</title>
        <authorList>
            <person name="Sun H."/>
        </authorList>
    </citation>
    <scope>NUCLEOTIDE SEQUENCE [LARGE SCALE GENOMIC DNA]</scope>
    <source>
        <strain evidence="11 12">NTR19</strain>
    </source>
</reference>
<dbReference type="Pfam" id="PF00614">
    <property type="entry name" value="PLDc"/>
    <property type="match status" value="1"/>
</dbReference>
<evidence type="ECO:0000256" key="6">
    <source>
        <dbReference type="ARBA" id="ARBA00022801"/>
    </source>
</evidence>
<dbReference type="SMART" id="SM00155">
    <property type="entry name" value="PLDc"/>
    <property type="match status" value="2"/>
</dbReference>
<comment type="subcellular location">
    <subcellularLocation>
        <location evidence="2">Secreted</location>
    </subcellularLocation>
</comment>
<dbReference type="Proteomes" id="UP001202827">
    <property type="component" value="Unassembled WGS sequence"/>
</dbReference>
<dbReference type="EMBL" id="JALPRY010000018">
    <property type="protein sequence ID" value="MCK8781702.1"/>
    <property type="molecule type" value="Genomic_DNA"/>
</dbReference>
<protein>
    <recommendedName>
        <fullName evidence="3">Phospholipase D</fullName>
    </recommendedName>
    <alternativeName>
        <fullName evidence="8">Choline phosphatase</fullName>
    </alternativeName>
</protein>
<evidence type="ECO:0000256" key="5">
    <source>
        <dbReference type="ARBA" id="ARBA00022737"/>
    </source>
</evidence>
<keyword evidence="5" id="KW-0677">Repeat</keyword>
<evidence type="ECO:0000256" key="4">
    <source>
        <dbReference type="ARBA" id="ARBA00022525"/>
    </source>
</evidence>
<evidence type="ECO:0000256" key="1">
    <source>
        <dbReference type="ARBA" id="ARBA00003145"/>
    </source>
</evidence>
<evidence type="ECO:0000256" key="3">
    <source>
        <dbReference type="ARBA" id="ARBA00018392"/>
    </source>
</evidence>